<organism evidence="1 2">
    <name type="scientific">Inhella proteolytica</name>
    <dbReference type="NCBI Taxonomy" id="2795029"/>
    <lineage>
        <taxon>Bacteria</taxon>
        <taxon>Pseudomonadati</taxon>
        <taxon>Pseudomonadota</taxon>
        <taxon>Betaproteobacteria</taxon>
        <taxon>Burkholderiales</taxon>
        <taxon>Sphaerotilaceae</taxon>
        <taxon>Inhella</taxon>
    </lineage>
</organism>
<dbReference type="Proteomes" id="UP000613266">
    <property type="component" value="Unassembled WGS sequence"/>
</dbReference>
<dbReference type="EMBL" id="JAEDAK010000008">
    <property type="protein sequence ID" value="MBH9577768.1"/>
    <property type="molecule type" value="Genomic_DNA"/>
</dbReference>
<name>A0A931J4R7_9BURK</name>
<dbReference type="RefSeq" id="WP_198111544.1">
    <property type="nucleotide sequence ID" value="NZ_JAEDAK010000008.1"/>
</dbReference>
<sequence>MYEATASTQATMNSTEAGEVTGCGLRFLLLANTDVAPFTIVDASVSVYKDGFGLMKGGLFTTPSLNQKVTTPVPFQSFWFKAGNDQALPIVDRKFTKGDPETYKLAGTPMRQAAAFLGEVVFNPEARITVSFRREGAPTDLVLTASLKKDPATTRQFDECFKALERSLSQPD</sequence>
<reference evidence="1" key="1">
    <citation type="submission" date="2020-12" db="EMBL/GenBank/DDBJ databases">
        <title>The genome sequence of Inhella sp. 1Y17.</title>
        <authorList>
            <person name="Liu Y."/>
        </authorList>
    </citation>
    <scope>NUCLEOTIDE SEQUENCE</scope>
    <source>
        <strain evidence="1">1Y17</strain>
    </source>
</reference>
<dbReference type="AlphaFoldDB" id="A0A931J4R7"/>
<evidence type="ECO:0000313" key="1">
    <source>
        <dbReference type="EMBL" id="MBH9577768.1"/>
    </source>
</evidence>
<accession>A0A931J4R7</accession>
<gene>
    <name evidence="1" type="ORF">I7X39_12730</name>
</gene>
<comment type="caution">
    <text evidence="1">The sequence shown here is derived from an EMBL/GenBank/DDBJ whole genome shotgun (WGS) entry which is preliminary data.</text>
</comment>
<keyword evidence="2" id="KW-1185">Reference proteome</keyword>
<evidence type="ECO:0000313" key="2">
    <source>
        <dbReference type="Proteomes" id="UP000613266"/>
    </source>
</evidence>
<proteinExistence type="predicted"/>
<protein>
    <submittedName>
        <fullName evidence="1">Uncharacterized protein</fullName>
    </submittedName>
</protein>